<proteinExistence type="predicted"/>
<dbReference type="InterPro" id="IPR050465">
    <property type="entry name" value="UPF0194_transport"/>
</dbReference>
<evidence type="ECO:0000256" key="4">
    <source>
        <dbReference type="SAM" id="Phobius"/>
    </source>
</evidence>
<sequence length="718" mass="78382">MSPSTNNRPLLLRARPDVVAAAVRVAGSPRWVVTDPVTLEHYDLSDQEYTLLTCLTDGVSLRDLQRAFEARFAPRRITLEQVWEFVSRLHRSGLAVSTAAGQGERLVEKRNEHRREELSWAWTRLLAIRLPGLRADPLVGRLHTLVSWAFTPLAALAALTLVLWAAAIVVADYAAFVAGMPSLAELARPENLAALWVTAVGVKVLHELGHALACKHYGGRVHEMGVLILAFTPAMYTDVSDLWRLPSRRKRMIVTAAGIGVELLLAALAAIVWRYTDAGLAHTVALNVMIVCTVGTLLINANPLLRYDGYYLLSDLTETSNLWQRSREAVALLWGDWLTSRDTPRPPIRPWWLPLYGAASQLYMVVVLVSIVWVLALALRPFRLENLAYAAGAVALAASVSGPLRRAWRTGRNPIARRRIRRGRAAVAMLGVGVAAAALWFVPIRFTAEGEAVVALDRGATVVTTTPGTLVSAAALGDRVQQGDVIARLENSQLKREIAELESRLKEEELRLRQLQSVRARDPQASSQIPAAESMAADLREQVRKLREESDRLVLRAPRAGVLVAGERANADPRPDRATLARWAGSPLDHANLGAWLEAASVVCEVGDPSAPIAEASLGEDDIELVAPGQSVAIAWRQTPGEVTRGRVAAVSRRVVWPEEDSAGPHAAAAPHYQVRIELHDPPAALRVGGEGRVKIDTGATNLGAWAVTRLRQLFRLP</sequence>
<reference evidence="5 6" key="1">
    <citation type="submission" date="2019-02" db="EMBL/GenBank/DDBJ databases">
        <title>Deep-cultivation of Planctomycetes and their phenomic and genomic characterization uncovers novel biology.</title>
        <authorList>
            <person name="Wiegand S."/>
            <person name="Jogler M."/>
            <person name="Boedeker C."/>
            <person name="Pinto D."/>
            <person name="Vollmers J."/>
            <person name="Rivas-Marin E."/>
            <person name="Kohn T."/>
            <person name="Peeters S.H."/>
            <person name="Heuer A."/>
            <person name="Rast P."/>
            <person name="Oberbeckmann S."/>
            <person name="Bunk B."/>
            <person name="Jeske O."/>
            <person name="Meyerdierks A."/>
            <person name="Storesund J.E."/>
            <person name="Kallscheuer N."/>
            <person name="Luecker S."/>
            <person name="Lage O.M."/>
            <person name="Pohl T."/>
            <person name="Merkel B.J."/>
            <person name="Hornburger P."/>
            <person name="Mueller R.-W."/>
            <person name="Bruemmer F."/>
            <person name="Labrenz M."/>
            <person name="Spormann A.M."/>
            <person name="Op Den Camp H."/>
            <person name="Overmann J."/>
            <person name="Amann R."/>
            <person name="Jetten M.S.M."/>
            <person name="Mascher T."/>
            <person name="Medema M.H."/>
            <person name="Devos D.P."/>
            <person name="Kaster A.-K."/>
            <person name="Ovreas L."/>
            <person name="Rohde M."/>
            <person name="Galperin M.Y."/>
            <person name="Jogler C."/>
        </authorList>
    </citation>
    <scope>NUCLEOTIDE SEQUENCE [LARGE SCALE GENOMIC DNA]</scope>
    <source>
        <strain evidence="5 6">KOR34</strain>
    </source>
</reference>
<organism evidence="5 6">
    <name type="scientific">Posidoniimonas corsicana</name>
    <dbReference type="NCBI Taxonomy" id="1938618"/>
    <lineage>
        <taxon>Bacteria</taxon>
        <taxon>Pseudomonadati</taxon>
        <taxon>Planctomycetota</taxon>
        <taxon>Planctomycetia</taxon>
        <taxon>Pirellulales</taxon>
        <taxon>Lacipirellulaceae</taxon>
        <taxon>Posidoniimonas</taxon>
    </lineage>
</organism>
<evidence type="ECO:0000313" key="6">
    <source>
        <dbReference type="Proteomes" id="UP000316714"/>
    </source>
</evidence>
<accession>A0A5C5UVM4</accession>
<gene>
    <name evidence="5" type="primary">yydH_2</name>
    <name evidence="5" type="ORF">KOR34_51410</name>
</gene>
<dbReference type="RefSeq" id="WP_146568944.1">
    <property type="nucleotide sequence ID" value="NZ_SIHJ01000007.1"/>
</dbReference>
<keyword evidence="5" id="KW-0645">Protease</keyword>
<protein>
    <submittedName>
        <fullName evidence="5">Putative peptide zinc metalloprotease protein YydH</fullName>
    </submittedName>
</protein>
<feature type="transmembrane region" description="Helical" evidence="4">
    <location>
        <begin position="351"/>
        <end position="375"/>
    </location>
</feature>
<feature type="transmembrane region" description="Helical" evidence="4">
    <location>
        <begin position="425"/>
        <end position="442"/>
    </location>
</feature>
<evidence type="ECO:0000256" key="1">
    <source>
        <dbReference type="ARBA" id="ARBA00004196"/>
    </source>
</evidence>
<dbReference type="PANTHER" id="PTHR32347">
    <property type="entry name" value="EFFLUX SYSTEM COMPONENT YKNX-RELATED"/>
    <property type="match status" value="1"/>
</dbReference>
<name>A0A5C5UVM4_9BACT</name>
<keyword evidence="4" id="KW-0472">Membrane</keyword>
<keyword evidence="4" id="KW-0812">Transmembrane</keyword>
<comment type="subcellular location">
    <subcellularLocation>
        <location evidence="1">Cell envelope</location>
    </subcellularLocation>
</comment>
<keyword evidence="2 3" id="KW-0175">Coiled coil</keyword>
<evidence type="ECO:0000256" key="2">
    <source>
        <dbReference type="ARBA" id="ARBA00023054"/>
    </source>
</evidence>
<comment type="caution">
    <text evidence="5">The sequence shown here is derived from an EMBL/GenBank/DDBJ whole genome shotgun (WGS) entry which is preliminary data.</text>
</comment>
<evidence type="ECO:0000256" key="3">
    <source>
        <dbReference type="SAM" id="Coils"/>
    </source>
</evidence>
<dbReference type="Proteomes" id="UP000316714">
    <property type="component" value="Unassembled WGS sequence"/>
</dbReference>
<dbReference type="EMBL" id="SIHJ01000007">
    <property type="protein sequence ID" value="TWT29587.1"/>
    <property type="molecule type" value="Genomic_DNA"/>
</dbReference>
<evidence type="ECO:0000313" key="5">
    <source>
        <dbReference type="EMBL" id="TWT29587.1"/>
    </source>
</evidence>
<keyword evidence="4" id="KW-1133">Transmembrane helix</keyword>
<dbReference type="GO" id="GO:0006508">
    <property type="term" value="P:proteolysis"/>
    <property type="evidence" value="ECO:0007669"/>
    <property type="project" value="UniProtKB-KW"/>
</dbReference>
<keyword evidence="6" id="KW-1185">Reference proteome</keyword>
<feature type="transmembrane region" description="Helical" evidence="4">
    <location>
        <begin position="153"/>
        <end position="178"/>
    </location>
</feature>
<dbReference type="OrthoDB" id="225069at2"/>
<keyword evidence="5" id="KW-0378">Hydrolase</keyword>
<feature type="coiled-coil region" evidence="3">
    <location>
        <begin position="484"/>
        <end position="556"/>
    </location>
</feature>
<keyword evidence="5" id="KW-0482">Metalloprotease</keyword>
<dbReference type="GO" id="GO:0008237">
    <property type="term" value="F:metallopeptidase activity"/>
    <property type="evidence" value="ECO:0007669"/>
    <property type="project" value="UniProtKB-KW"/>
</dbReference>
<dbReference type="GO" id="GO:0030313">
    <property type="term" value="C:cell envelope"/>
    <property type="evidence" value="ECO:0007669"/>
    <property type="project" value="UniProtKB-SubCell"/>
</dbReference>
<feature type="transmembrane region" description="Helical" evidence="4">
    <location>
        <begin position="279"/>
        <end position="299"/>
    </location>
</feature>
<dbReference type="Gene3D" id="2.40.30.170">
    <property type="match status" value="1"/>
</dbReference>
<dbReference type="AlphaFoldDB" id="A0A5C5UVM4"/>
<dbReference type="PANTHER" id="PTHR32347:SF23">
    <property type="entry name" value="BLL5650 PROTEIN"/>
    <property type="match status" value="1"/>
</dbReference>
<feature type="transmembrane region" description="Helical" evidence="4">
    <location>
        <begin position="387"/>
        <end position="404"/>
    </location>
</feature>
<feature type="transmembrane region" description="Helical" evidence="4">
    <location>
        <begin position="252"/>
        <end position="273"/>
    </location>
</feature>